<dbReference type="Proteomes" id="UP000605259">
    <property type="component" value="Unassembled WGS sequence"/>
</dbReference>
<accession>A0A917ERX6</accession>
<dbReference type="AlphaFoldDB" id="A0A917ERX6"/>
<dbReference type="EMBL" id="BMFK01000003">
    <property type="protein sequence ID" value="GGE79210.1"/>
    <property type="molecule type" value="Genomic_DNA"/>
</dbReference>
<keyword evidence="2" id="KW-1185">Reference proteome</keyword>
<dbReference type="Pfam" id="PF08795">
    <property type="entry name" value="DUF1796"/>
    <property type="match status" value="1"/>
</dbReference>
<reference evidence="1" key="2">
    <citation type="submission" date="2020-09" db="EMBL/GenBank/DDBJ databases">
        <authorList>
            <person name="Sun Q."/>
            <person name="Zhou Y."/>
        </authorList>
    </citation>
    <scope>NUCLEOTIDE SEQUENCE</scope>
    <source>
        <strain evidence="1">CGMCC 1.12698</strain>
    </source>
</reference>
<dbReference type="InterPro" id="IPR014903">
    <property type="entry name" value="DUF1796"/>
</dbReference>
<organism evidence="1 2">
    <name type="scientific">Priestia taiwanensis</name>
    <dbReference type="NCBI Taxonomy" id="1347902"/>
    <lineage>
        <taxon>Bacteria</taxon>
        <taxon>Bacillati</taxon>
        <taxon>Bacillota</taxon>
        <taxon>Bacilli</taxon>
        <taxon>Bacillales</taxon>
        <taxon>Bacillaceae</taxon>
        <taxon>Priestia</taxon>
    </lineage>
</organism>
<reference evidence="1" key="1">
    <citation type="journal article" date="2014" name="Int. J. Syst. Evol. Microbiol.">
        <title>Complete genome sequence of Corynebacterium casei LMG S-19264T (=DSM 44701T), isolated from a smear-ripened cheese.</title>
        <authorList>
            <consortium name="US DOE Joint Genome Institute (JGI-PGF)"/>
            <person name="Walter F."/>
            <person name="Albersmeier A."/>
            <person name="Kalinowski J."/>
            <person name="Ruckert C."/>
        </authorList>
    </citation>
    <scope>NUCLEOTIDE SEQUENCE</scope>
    <source>
        <strain evidence="1">CGMCC 1.12698</strain>
    </source>
</reference>
<sequence>MKLQDIKGTYDMIYSLGNQCAVAGKLRRYQVRPYAGVIDWMISFSLPGVTNLLRNRFANFMETETMAFDGYHAGGEKLLVRDTLYDVHSAHDFPVPENSPTHWPSYPPFKEKMDTLTHRFLQDLESCEHILFVRLIGTYEETIELATVLSSVVKHNFTLLMLNPIAEHTIVEYDWDIPHVCSLGIPMGAPYDDIWDTMMSGIICSRPVIVEEWP</sequence>
<evidence type="ECO:0000313" key="2">
    <source>
        <dbReference type="Proteomes" id="UP000605259"/>
    </source>
</evidence>
<dbReference type="RefSeq" id="WP_188389401.1">
    <property type="nucleotide sequence ID" value="NZ_BMFK01000003.1"/>
</dbReference>
<gene>
    <name evidence="1" type="ORF">GCM10007140_30970</name>
</gene>
<protein>
    <recommendedName>
        <fullName evidence="3">Papain-like cysteine peptidase</fullName>
    </recommendedName>
</protein>
<evidence type="ECO:0008006" key="3">
    <source>
        <dbReference type="Google" id="ProtNLM"/>
    </source>
</evidence>
<evidence type="ECO:0000313" key="1">
    <source>
        <dbReference type="EMBL" id="GGE79210.1"/>
    </source>
</evidence>
<proteinExistence type="predicted"/>
<name>A0A917ERX6_9BACI</name>
<comment type="caution">
    <text evidence="1">The sequence shown here is derived from an EMBL/GenBank/DDBJ whole genome shotgun (WGS) entry which is preliminary data.</text>
</comment>